<sequence>MRRYWRLKRLDVSLHSGSMGRLGWNFTLCHHHVLSPMLWSLGFLPFLCFHPAFAKLVTTIIDDAFQGDTHSSIAYSLPNAWGAESATVHGRVAPDASQAQNGTWHDTTDDTTPDHDGTTPTFMEISFQGTGIDIRCIIANNKAGDPNSIPPFTGTKSNYSFFIDSVPQNKDFVHEAGTTGDIFLYNTSVFSINTLPNGPHTLKLLLNGGPEVDGSVLLLFDYAIVTSDDGTGDAGTTTGETTVIPAPRPISTAAVTTTAGSSAKPSSALSSSQSRTVGPNSLTDPTGTAGATAQSQRPTSVTVTSLSIRWSHYGG</sequence>
<feature type="region of interest" description="Disordered" evidence="1">
    <location>
        <begin position="255"/>
        <end position="300"/>
    </location>
</feature>
<dbReference type="Proteomes" id="UP000620124">
    <property type="component" value="Unassembled WGS sequence"/>
</dbReference>
<feature type="compositionally biased region" description="Polar residues" evidence="1">
    <location>
        <begin position="275"/>
        <end position="300"/>
    </location>
</feature>
<dbReference type="Gene3D" id="2.60.120.260">
    <property type="entry name" value="Galactose-binding domain-like"/>
    <property type="match status" value="1"/>
</dbReference>
<evidence type="ECO:0000313" key="3">
    <source>
        <dbReference type="Proteomes" id="UP000620124"/>
    </source>
</evidence>
<evidence type="ECO:0000313" key="2">
    <source>
        <dbReference type="EMBL" id="KAF7330219.1"/>
    </source>
</evidence>
<feature type="compositionally biased region" description="Basic and acidic residues" evidence="1">
    <location>
        <begin position="106"/>
        <end position="117"/>
    </location>
</feature>
<feature type="compositionally biased region" description="Low complexity" evidence="1">
    <location>
        <begin position="255"/>
        <end position="274"/>
    </location>
</feature>
<protein>
    <submittedName>
        <fullName evidence="2">Uncharacterized protein</fullName>
    </submittedName>
</protein>
<evidence type="ECO:0000256" key="1">
    <source>
        <dbReference type="SAM" id="MobiDB-lite"/>
    </source>
</evidence>
<comment type="caution">
    <text evidence="2">The sequence shown here is derived from an EMBL/GenBank/DDBJ whole genome shotgun (WGS) entry which is preliminary data.</text>
</comment>
<dbReference type="EMBL" id="JACAZI010000033">
    <property type="protein sequence ID" value="KAF7330219.1"/>
    <property type="molecule type" value="Genomic_DNA"/>
</dbReference>
<organism evidence="2 3">
    <name type="scientific">Mycena venus</name>
    <dbReference type="NCBI Taxonomy" id="2733690"/>
    <lineage>
        <taxon>Eukaryota</taxon>
        <taxon>Fungi</taxon>
        <taxon>Dikarya</taxon>
        <taxon>Basidiomycota</taxon>
        <taxon>Agaricomycotina</taxon>
        <taxon>Agaricomycetes</taxon>
        <taxon>Agaricomycetidae</taxon>
        <taxon>Agaricales</taxon>
        <taxon>Marasmiineae</taxon>
        <taxon>Mycenaceae</taxon>
        <taxon>Mycena</taxon>
    </lineage>
</organism>
<dbReference type="AlphaFoldDB" id="A0A8H7CA84"/>
<gene>
    <name evidence="2" type="ORF">MVEN_02459000</name>
</gene>
<feature type="compositionally biased region" description="Low complexity" evidence="1">
    <location>
        <begin position="230"/>
        <end position="242"/>
    </location>
</feature>
<feature type="region of interest" description="Disordered" evidence="1">
    <location>
        <begin position="95"/>
        <end position="118"/>
    </location>
</feature>
<name>A0A8H7CA84_9AGAR</name>
<reference evidence="2" key="1">
    <citation type="submission" date="2020-05" db="EMBL/GenBank/DDBJ databases">
        <title>Mycena genomes resolve the evolution of fungal bioluminescence.</title>
        <authorList>
            <person name="Tsai I.J."/>
        </authorList>
    </citation>
    <scope>NUCLEOTIDE SEQUENCE</scope>
    <source>
        <strain evidence="2">CCC161011</strain>
    </source>
</reference>
<proteinExistence type="predicted"/>
<dbReference type="OrthoDB" id="2758521at2759"/>
<accession>A0A8H7CA84</accession>
<keyword evidence="3" id="KW-1185">Reference proteome</keyword>
<feature type="region of interest" description="Disordered" evidence="1">
    <location>
        <begin position="230"/>
        <end position="249"/>
    </location>
</feature>